<gene>
    <name evidence="1" type="ORF">XTPLMG728_0057</name>
</gene>
<evidence type="ECO:0008006" key="3">
    <source>
        <dbReference type="Google" id="ProtNLM"/>
    </source>
</evidence>
<dbReference type="EMBL" id="CXOK01000001">
    <property type="protein sequence ID" value="CTP82926.1"/>
    <property type="molecule type" value="Genomic_DNA"/>
</dbReference>
<dbReference type="SUPFAM" id="SSF56784">
    <property type="entry name" value="HAD-like"/>
    <property type="match status" value="1"/>
</dbReference>
<dbReference type="Pfam" id="PF05045">
    <property type="entry name" value="RgpF"/>
    <property type="match status" value="1"/>
</dbReference>
<dbReference type="InterPro" id="IPR007739">
    <property type="entry name" value="RgpF"/>
</dbReference>
<evidence type="ECO:0000313" key="1">
    <source>
        <dbReference type="EMBL" id="CTP82926.1"/>
    </source>
</evidence>
<dbReference type="InterPro" id="IPR023214">
    <property type="entry name" value="HAD_sf"/>
</dbReference>
<reference evidence="1 2" key="1">
    <citation type="submission" date="2015-07" db="EMBL/GenBank/DDBJ databases">
        <authorList>
            <person name="Noorani M."/>
        </authorList>
    </citation>
    <scope>NUCLEOTIDE SEQUENCE [LARGE SCALE GENOMIC DNA]</scope>
    <source>
        <strain evidence="1">LMG728</strain>
    </source>
</reference>
<accession>A0A0K2ZCE2</accession>
<protein>
    <recommendedName>
        <fullName evidence="3">Polysaccharide biosynthesis protein</fullName>
    </recommendedName>
</protein>
<dbReference type="Gene3D" id="1.10.150.400">
    <property type="match status" value="1"/>
</dbReference>
<organism evidence="1 2">
    <name type="scientific">Xanthomonas graminis pv. poae</name>
    <dbReference type="NCBI Taxonomy" id="227946"/>
    <lineage>
        <taxon>Bacteria</taxon>
        <taxon>Pseudomonadati</taxon>
        <taxon>Pseudomonadota</taxon>
        <taxon>Gammaproteobacteria</taxon>
        <taxon>Lysobacterales</taxon>
        <taxon>Lysobacteraceae</taxon>
        <taxon>Xanthomonas</taxon>
        <taxon>Xanthomonas translucens group</taxon>
        <taxon>Xanthomonas graminis</taxon>
    </lineage>
</organism>
<dbReference type="InterPro" id="IPR036412">
    <property type="entry name" value="HAD-like_sf"/>
</dbReference>
<dbReference type="AlphaFoldDB" id="A0A0K2ZCE2"/>
<dbReference type="Gene3D" id="3.40.50.1000">
    <property type="entry name" value="HAD superfamily/HAD-like"/>
    <property type="match status" value="1"/>
</dbReference>
<sequence length="943" mass="102092">MRATWRKAERAARAAVERHGGGWRGLLAVAERSWKVLRALGLAAFVRRLRNAAHAQASAPPPSDVVFPAPTPIERVHLRVGVMAHVFYPDLLGELAEALTAMPVPYVLMVSVIDDDAQAAAQQRLSSLPNLQTLHVRQVANRGRDLAPLIVTFREDVLALDVVAHWHSKKSLYTGNERQDWRNYLTASLFGSAQRIGWILGMFAAEPRLGIVYPESFGGVPLWAHTWLSNLQACRELGQRLGVGIDATAYIDFPAGSMFWARVEALQPIYALGLNLHDFPEEHGQIDGTLQHALERMFVAVARQHGLLAGILPADGTLALSTEGSRNWMQAFQMPLATRVALSAIDAHVVSLDVFDTLVTRPFLTPAGARAYLAHLAAETLGVAEFAMLRERAEARARAAAGRDVDLDAIYAAMAHLAEAKDLPLHALQKLELETEARLLQPRQALVAAAAALAANGRRLLAVSDMYLDSADLQRVLPSAVRELPHAWYVSCETGWRKDDGQAWEQLPAREGVAARHWLHVGDNEQADIQRPQMHGYLTPVHVLRPAALLDVVPALRPLRPAAGAASPWQDQLWLGLLSRHLADLADARPQQFGERLRLESPASLGYLVLGPLIGDYLLWLARLALSRGIGQILFLSREGDLLQKAFAQLQAACPSLAALRGRYLLASRRGTGVPTLRAAEDLQALLGNTYTGSLQELLQARLGAPATAAIAAQLGAADMRSTLLLPEMRAALLQKLAPAMPALLAVAAAEREGYLRYWRATVGEAPAMVADLGYAGTIQAQLARLSGTALGGGYFAVNRGIAQVEANGWAEACYFDGRSTQAPPSPILQHDLLLETFLTAAHGQFSHFTVRDDGSTEAVFADSELDATQFATVAAVQQGALDFVADLCAVGGSETWQLTFDHALIQAPLRCLGEGRWQAGDWARGLAVSDAFTGRGRVAVTI</sequence>
<name>A0A0K2ZCE2_9XANT</name>
<proteinExistence type="predicted"/>
<dbReference type="Proteomes" id="UP000041247">
    <property type="component" value="Unassembled WGS sequence"/>
</dbReference>
<dbReference type="RefSeq" id="WP_053839598.1">
    <property type="nucleotide sequence ID" value="NZ_CP076250.1"/>
</dbReference>
<evidence type="ECO:0000313" key="2">
    <source>
        <dbReference type="Proteomes" id="UP000041247"/>
    </source>
</evidence>